<sequence>MKIVVTSVFVEDQAKALAFYTDVLGFVKKNDVPTGEYRWLTVVSKEDADGVELMLEPSAHPAVPPFKEALVADGIPFTSFAVDDVQAEYERLRGLGVEFTQPPTEMGPVTTAVFDDTCGNLIQIAHINM</sequence>
<evidence type="ECO:0000313" key="2">
    <source>
        <dbReference type="EMBL" id="ACY14487.1"/>
    </source>
</evidence>
<dbReference type="PROSITE" id="PS51819">
    <property type="entry name" value="VOC"/>
    <property type="match status" value="1"/>
</dbReference>
<dbReference type="RefSeq" id="WP_012827095.1">
    <property type="nucleotide sequence ID" value="NC_013440.1"/>
</dbReference>
<accession>D0LZ17</accession>
<dbReference type="InterPro" id="IPR037523">
    <property type="entry name" value="VOC_core"/>
</dbReference>
<keyword evidence="3" id="KW-1185">Reference proteome</keyword>
<proteinExistence type="predicted"/>
<dbReference type="SUPFAM" id="SSF54593">
    <property type="entry name" value="Glyoxalase/Bleomycin resistance protein/Dihydroxybiphenyl dioxygenase"/>
    <property type="match status" value="1"/>
</dbReference>
<dbReference type="EMBL" id="CP001804">
    <property type="protein sequence ID" value="ACY14487.1"/>
    <property type="molecule type" value="Genomic_DNA"/>
</dbReference>
<dbReference type="Pfam" id="PF00903">
    <property type="entry name" value="Glyoxalase"/>
    <property type="match status" value="1"/>
</dbReference>
<dbReference type="OrthoDB" id="9794917at2"/>
<name>D0LZ17_HALO1</name>
<keyword evidence="2" id="KW-0223">Dioxygenase</keyword>
<evidence type="ECO:0000259" key="1">
    <source>
        <dbReference type="PROSITE" id="PS51819"/>
    </source>
</evidence>
<dbReference type="InterPro" id="IPR029068">
    <property type="entry name" value="Glyas_Bleomycin-R_OHBP_Dase"/>
</dbReference>
<dbReference type="Gene3D" id="3.10.180.10">
    <property type="entry name" value="2,3-Dihydroxybiphenyl 1,2-Dioxygenase, domain 1"/>
    <property type="match status" value="1"/>
</dbReference>
<dbReference type="KEGG" id="hoh:Hoch_1941"/>
<dbReference type="CDD" id="cd07263">
    <property type="entry name" value="VOC_like"/>
    <property type="match status" value="1"/>
</dbReference>
<dbReference type="GO" id="GO:0051213">
    <property type="term" value="F:dioxygenase activity"/>
    <property type="evidence" value="ECO:0007669"/>
    <property type="project" value="UniProtKB-KW"/>
</dbReference>
<dbReference type="eggNOG" id="COG0346">
    <property type="taxonomic scope" value="Bacteria"/>
</dbReference>
<protein>
    <submittedName>
        <fullName evidence="2">Glyoxalase/bleomycin resistance protein/dioxygenase</fullName>
    </submittedName>
</protein>
<feature type="domain" description="VOC" evidence="1">
    <location>
        <begin position="1"/>
        <end position="127"/>
    </location>
</feature>
<organism evidence="2 3">
    <name type="scientific">Haliangium ochraceum (strain DSM 14365 / JCM 11303 / SMP-2)</name>
    <dbReference type="NCBI Taxonomy" id="502025"/>
    <lineage>
        <taxon>Bacteria</taxon>
        <taxon>Pseudomonadati</taxon>
        <taxon>Myxococcota</taxon>
        <taxon>Polyangia</taxon>
        <taxon>Haliangiales</taxon>
        <taxon>Kofleriaceae</taxon>
        <taxon>Haliangium</taxon>
    </lineage>
</organism>
<dbReference type="InterPro" id="IPR004360">
    <property type="entry name" value="Glyas_Fos-R_dOase_dom"/>
</dbReference>
<evidence type="ECO:0000313" key="3">
    <source>
        <dbReference type="Proteomes" id="UP000001880"/>
    </source>
</evidence>
<dbReference type="PANTHER" id="PTHR36437:SF2">
    <property type="entry name" value="GLYOXALASE_BLEOMYCIN RESISTANCE PROTEIN_DIOXYGENASE"/>
    <property type="match status" value="1"/>
</dbReference>
<dbReference type="STRING" id="502025.Hoch_1941"/>
<dbReference type="PANTHER" id="PTHR36437">
    <property type="entry name" value="GLYOXALASE/BLEOMYCIN RESISTANCE PROTEIN/DIOXYGENASE"/>
    <property type="match status" value="1"/>
</dbReference>
<dbReference type="AlphaFoldDB" id="D0LZ17"/>
<reference evidence="2 3" key="1">
    <citation type="journal article" date="2010" name="Stand. Genomic Sci.">
        <title>Complete genome sequence of Haliangium ochraceum type strain (SMP-2).</title>
        <authorList>
            <consortium name="US DOE Joint Genome Institute (JGI-PGF)"/>
            <person name="Ivanova N."/>
            <person name="Daum C."/>
            <person name="Lang E."/>
            <person name="Abt B."/>
            <person name="Kopitz M."/>
            <person name="Saunders E."/>
            <person name="Lapidus A."/>
            <person name="Lucas S."/>
            <person name="Glavina Del Rio T."/>
            <person name="Nolan M."/>
            <person name="Tice H."/>
            <person name="Copeland A."/>
            <person name="Cheng J.F."/>
            <person name="Chen F."/>
            <person name="Bruce D."/>
            <person name="Goodwin L."/>
            <person name="Pitluck S."/>
            <person name="Mavromatis K."/>
            <person name="Pati A."/>
            <person name="Mikhailova N."/>
            <person name="Chen A."/>
            <person name="Palaniappan K."/>
            <person name="Land M."/>
            <person name="Hauser L."/>
            <person name="Chang Y.J."/>
            <person name="Jeffries C.D."/>
            <person name="Detter J.C."/>
            <person name="Brettin T."/>
            <person name="Rohde M."/>
            <person name="Goker M."/>
            <person name="Bristow J."/>
            <person name="Markowitz V."/>
            <person name="Eisen J.A."/>
            <person name="Hugenholtz P."/>
            <person name="Kyrpides N.C."/>
            <person name="Klenk H.P."/>
        </authorList>
    </citation>
    <scope>NUCLEOTIDE SEQUENCE [LARGE SCALE GENOMIC DNA]</scope>
    <source>
        <strain evidence="3">DSM 14365 / CIP 107738 / JCM 11303 / AJ 13395 / SMP-2</strain>
    </source>
</reference>
<dbReference type="HOGENOM" id="CLU_046006_10_0_7"/>
<keyword evidence="2" id="KW-0560">Oxidoreductase</keyword>
<dbReference type="Proteomes" id="UP000001880">
    <property type="component" value="Chromosome"/>
</dbReference>
<gene>
    <name evidence="2" type="ordered locus">Hoch_1941</name>
</gene>